<reference evidence="1" key="2">
    <citation type="journal article" date="2024" name="Plant">
        <title>Genomic evolution and insights into agronomic trait innovations of Sesamum species.</title>
        <authorList>
            <person name="Miao H."/>
            <person name="Wang L."/>
            <person name="Qu L."/>
            <person name="Liu H."/>
            <person name="Sun Y."/>
            <person name="Le M."/>
            <person name="Wang Q."/>
            <person name="Wei S."/>
            <person name="Zheng Y."/>
            <person name="Lin W."/>
            <person name="Duan Y."/>
            <person name="Cao H."/>
            <person name="Xiong S."/>
            <person name="Wang X."/>
            <person name="Wei L."/>
            <person name="Li C."/>
            <person name="Ma Q."/>
            <person name="Ju M."/>
            <person name="Zhao R."/>
            <person name="Li G."/>
            <person name="Mu C."/>
            <person name="Tian Q."/>
            <person name="Mei H."/>
            <person name="Zhang T."/>
            <person name="Gao T."/>
            <person name="Zhang H."/>
        </authorList>
    </citation>
    <scope>NUCLEOTIDE SEQUENCE</scope>
    <source>
        <strain evidence="1">G02</strain>
    </source>
</reference>
<organism evidence="1">
    <name type="scientific">Sesamum radiatum</name>
    <name type="common">Black benniseed</name>
    <dbReference type="NCBI Taxonomy" id="300843"/>
    <lineage>
        <taxon>Eukaryota</taxon>
        <taxon>Viridiplantae</taxon>
        <taxon>Streptophyta</taxon>
        <taxon>Embryophyta</taxon>
        <taxon>Tracheophyta</taxon>
        <taxon>Spermatophyta</taxon>
        <taxon>Magnoliopsida</taxon>
        <taxon>eudicotyledons</taxon>
        <taxon>Gunneridae</taxon>
        <taxon>Pentapetalae</taxon>
        <taxon>asterids</taxon>
        <taxon>lamiids</taxon>
        <taxon>Lamiales</taxon>
        <taxon>Pedaliaceae</taxon>
        <taxon>Sesamum</taxon>
    </lineage>
</organism>
<dbReference type="SUPFAM" id="SSF56219">
    <property type="entry name" value="DNase I-like"/>
    <property type="match status" value="1"/>
</dbReference>
<evidence type="ECO:0008006" key="2">
    <source>
        <dbReference type="Google" id="ProtNLM"/>
    </source>
</evidence>
<dbReference type="EMBL" id="JACGWJ010000791">
    <property type="protein sequence ID" value="KAL0288247.1"/>
    <property type="molecule type" value="Genomic_DNA"/>
</dbReference>
<protein>
    <recommendedName>
        <fullName evidence="2">Endonuclease/exonuclease/phosphatase domain-containing protein</fullName>
    </recommendedName>
</protein>
<sequence length="164" mass="18510">MGLLETRVRWANVQAVRSHLLPGWSWFDDYSGPGGRIWLAWNDLEIGVDILRMEVQFIHCAVLNKRTSAKCLISVVYGDCEAVRRRLLWESLLSISEDSTETPWCVMGDFNAVLDPSESCGRVTEPNSAMAEFRDFISNAALVHLPFVGCPYTWHNCSEGSRSL</sequence>
<reference evidence="1" key="1">
    <citation type="submission" date="2020-06" db="EMBL/GenBank/DDBJ databases">
        <authorList>
            <person name="Li T."/>
            <person name="Hu X."/>
            <person name="Zhang T."/>
            <person name="Song X."/>
            <person name="Zhang H."/>
            <person name="Dai N."/>
            <person name="Sheng W."/>
            <person name="Hou X."/>
            <person name="Wei L."/>
        </authorList>
    </citation>
    <scope>NUCLEOTIDE SEQUENCE</scope>
    <source>
        <strain evidence="1">G02</strain>
        <tissue evidence="1">Leaf</tissue>
    </source>
</reference>
<evidence type="ECO:0000313" key="1">
    <source>
        <dbReference type="EMBL" id="KAL0288247.1"/>
    </source>
</evidence>
<proteinExistence type="predicted"/>
<name>A0AAW2J2G3_SESRA</name>
<accession>A0AAW2J2G3</accession>
<gene>
    <name evidence="1" type="ORF">Sradi_7102200</name>
</gene>
<comment type="caution">
    <text evidence="1">The sequence shown here is derived from an EMBL/GenBank/DDBJ whole genome shotgun (WGS) entry which is preliminary data.</text>
</comment>
<dbReference type="InterPro" id="IPR036691">
    <property type="entry name" value="Endo/exonu/phosph_ase_sf"/>
</dbReference>
<dbReference type="AlphaFoldDB" id="A0AAW2J2G3"/>
<dbReference type="Gene3D" id="3.60.10.10">
    <property type="entry name" value="Endonuclease/exonuclease/phosphatase"/>
    <property type="match status" value="1"/>
</dbReference>